<feature type="transmembrane region" description="Helical" evidence="2">
    <location>
        <begin position="214"/>
        <end position="234"/>
    </location>
</feature>
<dbReference type="PANTHER" id="PTHR44757">
    <property type="entry name" value="DIGUANYLATE CYCLASE DGCP"/>
    <property type="match status" value="1"/>
</dbReference>
<accession>A0A1I0TFJ1</accession>
<dbReference type="Pfam" id="PF00990">
    <property type="entry name" value="GGDEF"/>
    <property type="match status" value="1"/>
</dbReference>
<dbReference type="InterPro" id="IPR052155">
    <property type="entry name" value="Biofilm_reg_signaling"/>
</dbReference>
<dbReference type="InterPro" id="IPR000160">
    <property type="entry name" value="GGDEF_dom"/>
</dbReference>
<name>A0A1I0TFJ1_9NOCA</name>
<dbReference type="Gene3D" id="3.30.70.270">
    <property type="match status" value="1"/>
</dbReference>
<keyword evidence="2" id="KW-1133">Transmembrane helix</keyword>
<dbReference type="SMART" id="SM00267">
    <property type="entry name" value="GGDEF"/>
    <property type="match status" value="1"/>
</dbReference>
<feature type="transmembrane region" description="Helical" evidence="2">
    <location>
        <begin position="130"/>
        <end position="150"/>
    </location>
</feature>
<evidence type="ECO:0000256" key="1">
    <source>
        <dbReference type="SAM" id="MobiDB-lite"/>
    </source>
</evidence>
<dbReference type="SUPFAM" id="SSF55073">
    <property type="entry name" value="Nucleotide cyclase"/>
    <property type="match status" value="1"/>
</dbReference>
<keyword evidence="2" id="KW-0472">Membrane</keyword>
<dbReference type="EMBL" id="FOJN01000006">
    <property type="protein sequence ID" value="SFA50333.1"/>
    <property type="molecule type" value="Genomic_DNA"/>
</dbReference>
<dbReference type="PROSITE" id="PS50887">
    <property type="entry name" value="GGDEF"/>
    <property type="match status" value="1"/>
</dbReference>
<dbReference type="NCBIfam" id="TIGR00254">
    <property type="entry name" value="GGDEF"/>
    <property type="match status" value="1"/>
</dbReference>
<feature type="compositionally biased region" description="Basic and acidic residues" evidence="1">
    <location>
        <begin position="75"/>
        <end position="85"/>
    </location>
</feature>
<sequence>MPVIIVVAVRMTASGPYRIREYTHARRPLFHAAAIVPHVSPSDHRQRSATPPQDLRGRRGRRGEPHPWQGPGRHSSPEQRAADARRGRRAAAFGGRIATGPVAVFRRWLTTPHDFDWIFVHRSTRPLHGLIKGVVVFGVGLNALVSMLMLGSPYGPSGTAEVTWVMIVFAAQISVIAWVIFAPTPTKKAQFLGLLLFGDLGITSVILLDTPTSALIGTFLFALNGALCTFFLSARILLAHLAFVNVVIAWIGLQAYLQGLWGVNDAVAAVLVASGSVSGVPVFAHIAWSLVSADARASEFDELTGVANRRGLQNAVDELWDVARSRGVSVAVLLVDIDRFKAVNDRYGHDHGDAVIKTVASRLHALLGSRGILARTGGEEFVGVVVDTDGDLPDLVNRVTATVHEPTDDVPVTASVGVAVMTPDSPSWQVGPAAITRATRAADSMMYRAKAAGGDRVLTTRV</sequence>
<feature type="transmembrane region" description="Helical" evidence="2">
    <location>
        <begin position="189"/>
        <end position="208"/>
    </location>
</feature>
<keyword evidence="2" id="KW-0812">Transmembrane</keyword>
<dbReference type="InterPro" id="IPR043128">
    <property type="entry name" value="Rev_trsase/Diguanyl_cyclase"/>
</dbReference>
<evidence type="ECO:0000259" key="3">
    <source>
        <dbReference type="PROSITE" id="PS50887"/>
    </source>
</evidence>
<evidence type="ECO:0000313" key="4">
    <source>
        <dbReference type="EMBL" id="SFA50333.1"/>
    </source>
</evidence>
<gene>
    <name evidence="4" type="ORF">SAMN05444374_10635</name>
</gene>
<dbReference type="PANTHER" id="PTHR44757:SF2">
    <property type="entry name" value="BIOFILM ARCHITECTURE MAINTENANCE PROTEIN MBAA"/>
    <property type="match status" value="1"/>
</dbReference>
<dbReference type="AlphaFoldDB" id="A0A1I0TFJ1"/>
<feature type="region of interest" description="Disordered" evidence="1">
    <location>
        <begin position="37"/>
        <end position="87"/>
    </location>
</feature>
<proteinExistence type="predicted"/>
<feature type="transmembrane region" description="Helical" evidence="2">
    <location>
        <begin position="241"/>
        <end position="261"/>
    </location>
</feature>
<evidence type="ECO:0000313" key="5">
    <source>
        <dbReference type="Proteomes" id="UP000182054"/>
    </source>
</evidence>
<reference evidence="4 5" key="1">
    <citation type="submission" date="2016-10" db="EMBL/GenBank/DDBJ databases">
        <authorList>
            <person name="de Groot N.N."/>
        </authorList>
    </citation>
    <scope>NUCLEOTIDE SEQUENCE [LARGE SCALE GENOMIC DNA]</scope>
    <source>
        <strain evidence="4 5">DSM 44908</strain>
    </source>
</reference>
<dbReference type="Proteomes" id="UP000182054">
    <property type="component" value="Unassembled WGS sequence"/>
</dbReference>
<dbReference type="OrthoDB" id="4446962at2"/>
<organism evidence="4 5">
    <name type="scientific">Rhodococcoides kroppenstedtii</name>
    <dbReference type="NCBI Taxonomy" id="293050"/>
    <lineage>
        <taxon>Bacteria</taxon>
        <taxon>Bacillati</taxon>
        <taxon>Actinomycetota</taxon>
        <taxon>Actinomycetes</taxon>
        <taxon>Mycobacteriales</taxon>
        <taxon>Nocardiaceae</taxon>
        <taxon>Rhodococcoides</taxon>
    </lineage>
</organism>
<evidence type="ECO:0000256" key="2">
    <source>
        <dbReference type="SAM" id="Phobius"/>
    </source>
</evidence>
<dbReference type="InterPro" id="IPR029787">
    <property type="entry name" value="Nucleotide_cyclase"/>
</dbReference>
<feature type="transmembrane region" description="Helical" evidence="2">
    <location>
        <begin position="267"/>
        <end position="291"/>
    </location>
</feature>
<protein>
    <submittedName>
        <fullName evidence="4">Diguanylate cyclase (GGDEF) domain-containing protein</fullName>
    </submittedName>
</protein>
<dbReference type="CDD" id="cd01949">
    <property type="entry name" value="GGDEF"/>
    <property type="match status" value="1"/>
</dbReference>
<feature type="transmembrane region" description="Helical" evidence="2">
    <location>
        <begin position="162"/>
        <end position="182"/>
    </location>
</feature>
<feature type="domain" description="GGDEF" evidence="3">
    <location>
        <begin position="328"/>
        <end position="462"/>
    </location>
</feature>